<organism evidence="2">
    <name type="scientific">Rhizobium leguminosarum bv. trifolii</name>
    <dbReference type="NCBI Taxonomy" id="386"/>
    <lineage>
        <taxon>Bacteria</taxon>
        <taxon>Pseudomonadati</taxon>
        <taxon>Pseudomonadota</taxon>
        <taxon>Alphaproteobacteria</taxon>
        <taxon>Hyphomicrobiales</taxon>
        <taxon>Rhizobiaceae</taxon>
        <taxon>Rhizobium/Agrobacterium group</taxon>
        <taxon>Rhizobium</taxon>
    </lineage>
</organism>
<evidence type="ECO:0000256" key="1">
    <source>
        <dbReference type="SAM" id="Phobius"/>
    </source>
</evidence>
<feature type="transmembrane region" description="Helical" evidence="1">
    <location>
        <begin position="40"/>
        <end position="57"/>
    </location>
</feature>
<keyword evidence="1" id="KW-1133">Transmembrane helix</keyword>
<sequence length="252" mass="27833">MRNIPLGRAAILTNEDLRRTAVAELLASLKELAAWPGSEFWAAIIGAVVGGLITLIAQRQEQKASRQERAEDRKIEAKGQAYSLLFKVISIHASFAHIKAHVDERLEFGKSVETEQVFAILLPIVNPPSPIDFAPSEMAMLLSLKDDDVFNALASLDKIHNSIIPAWTMYEARRSSIAAQGEDHTFDVSDGKGQFDVRRGSHLEAMMFEVEAVAKELVRRAQQDFAEANNALSKLVPLLNDRLQLGVNFTGT</sequence>
<reference evidence="2" key="1">
    <citation type="journal article" date="2015" name="BMC Genomics">
        <title>Transcriptome profiling of a Rhizobium leguminosarum bv. trifolii rosR mutant reveals the role of the transcriptional regulator RosR in motility, synthesis of cell-surface components, and other cellular processes.</title>
        <authorList>
            <person name="Rachwal K."/>
            <person name="Matczynska E."/>
            <person name="Janczarek M."/>
        </authorList>
    </citation>
    <scope>NUCLEOTIDE SEQUENCE</scope>
    <source>
        <strain evidence="2">Rt24.2</strain>
    </source>
</reference>
<accession>A0A1B8RBB7</accession>
<protein>
    <submittedName>
        <fullName evidence="2">Uncharacterized protein</fullName>
    </submittedName>
</protein>
<dbReference type="EMBL" id="KX488745">
    <property type="protein sequence ID" value="AOO91109.1"/>
    <property type="molecule type" value="Genomic_DNA"/>
</dbReference>
<keyword evidence="1" id="KW-0812">Transmembrane</keyword>
<name>A0A1B8RBB7_RHILT</name>
<proteinExistence type="predicted"/>
<evidence type="ECO:0000313" key="2">
    <source>
        <dbReference type="EMBL" id="AOO91109.1"/>
    </source>
</evidence>
<reference evidence="2" key="2">
    <citation type="journal article" date="2016" name="Front. Microbiol.">
        <title>The Regulatory Protein RosR Affects Rhizobium leguminosarum bv. trifolii Protein Profiles, Cell Surface Properties, and Symbiosis with Clover.</title>
        <authorList>
            <person name="Rachwal K."/>
            <person name="Boguszewska A."/>
            <person name="Kopcinska J."/>
            <person name="Karas M."/>
            <person name="Tchorzewski M."/>
            <person name="Janczarek M."/>
        </authorList>
    </citation>
    <scope>NUCLEOTIDE SEQUENCE</scope>
    <source>
        <strain evidence="2">Rt24.2</strain>
    </source>
</reference>
<dbReference type="AlphaFoldDB" id="A0A1B8RBB7"/>
<keyword evidence="1" id="KW-0472">Membrane</keyword>